<organism evidence="3 4">
    <name type="scientific">Protea cynaroides</name>
    <dbReference type="NCBI Taxonomy" id="273540"/>
    <lineage>
        <taxon>Eukaryota</taxon>
        <taxon>Viridiplantae</taxon>
        <taxon>Streptophyta</taxon>
        <taxon>Embryophyta</taxon>
        <taxon>Tracheophyta</taxon>
        <taxon>Spermatophyta</taxon>
        <taxon>Magnoliopsida</taxon>
        <taxon>Proteales</taxon>
        <taxon>Proteaceae</taxon>
        <taxon>Protea</taxon>
    </lineage>
</organism>
<proteinExistence type="predicted"/>
<feature type="repeat" description="PPR" evidence="2">
    <location>
        <begin position="484"/>
        <end position="518"/>
    </location>
</feature>
<dbReference type="FunFam" id="1.25.40.10:FF:000090">
    <property type="entry name" value="Pentatricopeptide repeat-containing protein, chloroplastic"/>
    <property type="match status" value="1"/>
</dbReference>
<dbReference type="GO" id="GO:0003723">
    <property type="term" value="F:RNA binding"/>
    <property type="evidence" value="ECO:0007669"/>
    <property type="project" value="InterPro"/>
</dbReference>
<dbReference type="Pfam" id="PF13041">
    <property type="entry name" value="PPR_2"/>
    <property type="match status" value="2"/>
</dbReference>
<gene>
    <name evidence="3" type="ORF">NE237_029957</name>
</gene>
<dbReference type="AlphaFoldDB" id="A0A9Q0GV83"/>
<dbReference type="Pfam" id="PF20431">
    <property type="entry name" value="E_motif"/>
    <property type="match status" value="1"/>
</dbReference>
<dbReference type="PROSITE" id="PS51375">
    <property type="entry name" value="PPR"/>
    <property type="match status" value="5"/>
</dbReference>
<evidence type="ECO:0000313" key="3">
    <source>
        <dbReference type="EMBL" id="KAJ4953125.1"/>
    </source>
</evidence>
<evidence type="ECO:0000313" key="4">
    <source>
        <dbReference type="Proteomes" id="UP001141806"/>
    </source>
</evidence>
<dbReference type="NCBIfam" id="TIGR00756">
    <property type="entry name" value="PPR"/>
    <property type="match status" value="5"/>
</dbReference>
<dbReference type="Gene3D" id="1.25.40.10">
    <property type="entry name" value="Tetratricopeptide repeat domain"/>
    <property type="match status" value="3"/>
</dbReference>
<feature type="repeat" description="PPR" evidence="2">
    <location>
        <begin position="181"/>
        <end position="215"/>
    </location>
</feature>
<keyword evidence="4" id="KW-1185">Reference proteome</keyword>
<comment type="caution">
    <text evidence="3">The sequence shown here is derived from an EMBL/GenBank/DDBJ whole genome shotgun (WGS) entry which is preliminary data.</text>
</comment>
<dbReference type="PANTHER" id="PTHR47926">
    <property type="entry name" value="PENTATRICOPEPTIDE REPEAT-CONTAINING PROTEIN"/>
    <property type="match status" value="1"/>
</dbReference>
<dbReference type="InterPro" id="IPR002885">
    <property type="entry name" value="PPR_rpt"/>
</dbReference>
<feature type="repeat" description="PPR" evidence="2">
    <location>
        <begin position="282"/>
        <end position="316"/>
    </location>
</feature>
<dbReference type="InterPro" id="IPR011990">
    <property type="entry name" value="TPR-like_helical_dom_sf"/>
</dbReference>
<reference evidence="3" key="1">
    <citation type="journal article" date="2023" name="Plant J.">
        <title>The genome of the king protea, Protea cynaroides.</title>
        <authorList>
            <person name="Chang J."/>
            <person name="Duong T.A."/>
            <person name="Schoeman C."/>
            <person name="Ma X."/>
            <person name="Roodt D."/>
            <person name="Barker N."/>
            <person name="Li Z."/>
            <person name="Van de Peer Y."/>
            <person name="Mizrachi E."/>
        </authorList>
    </citation>
    <scope>NUCLEOTIDE SEQUENCE</scope>
    <source>
        <tissue evidence="3">Young leaves</tissue>
    </source>
</reference>
<dbReference type="GO" id="GO:0009451">
    <property type="term" value="P:RNA modification"/>
    <property type="evidence" value="ECO:0007669"/>
    <property type="project" value="InterPro"/>
</dbReference>
<name>A0A9Q0GV83_9MAGN</name>
<dbReference type="EMBL" id="JAMYWD010000012">
    <property type="protein sequence ID" value="KAJ4953125.1"/>
    <property type="molecule type" value="Genomic_DNA"/>
</dbReference>
<dbReference type="FunFam" id="1.25.40.10:FF:000344">
    <property type="entry name" value="Pentatricopeptide repeat-containing protein"/>
    <property type="match status" value="1"/>
</dbReference>
<accession>A0A9Q0GV83</accession>
<dbReference type="OrthoDB" id="742671at2759"/>
<protein>
    <recommendedName>
        <fullName evidence="5">Pentatricopeptide repeat-containing protein</fullName>
    </recommendedName>
</protein>
<feature type="repeat" description="PPR" evidence="2">
    <location>
        <begin position="383"/>
        <end position="417"/>
    </location>
</feature>
<dbReference type="Pfam" id="PF01535">
    <property type="entry name" value="PPR"/>
    <property type="match status" value="6"/>
</dbReference>
<dbReference type="PANTHER" id="PTHR47926:SF414">
    <property type="entry name" value="PENTATRICOPEPTIDE REPEAT-CONTAINING PROTEIN DOT4, CHLOROPLASTIC-LIKE"/>
    <property type="match status" value="1"/>
</dbReference>
<dbReference type="InterPro" id="IPR046960">
    <property type="entry name" value="PPR_At4g14850-like_plant"/>
</dbReference>
<sequence>MKFLHSCFASIAHEVIPHFRFHISKTRITQIFKPEILLAKCRFISSQTVFDDFPQRHSCSYEEYAEPEASSETHGGFTTKHVISWTATISSFARSNRPEHAIEMFKLMLVNDQKPNYVTLLSVIRAVSAMGWEEMIRGIHGFVIKHGFGSEVSLVTALVGLYSLQDMTFVWQLFDETPTKDFVLWSAMIAASSKNGQCIEALEIFRQMQFEGEEPNHISIVSVLPACADLGALSLGKQIHGYSLKRELSLFTNVQNSLVDMYAKCGKLDVSILLFNGIMNKDRVSWNTVICRCLGNGFPWEALDFFSKMRSSCLEPDETSIRNALGACSQSGELEYGLGLHCYVIKNGFLPLVPIGTALLRMYAEFGDVGSAEALFSLLRVKDLIAWSAMISVYAQAGYPYCALDTFKQMQSVNVKPNEVTFVSLLQACSSMGAQEHGRSVHAHVVRLEYSSNSYITSALIDLYCKLGSLNQGKALFDRLPIKDLICWSSMINGYGVNGCGKEALETFSDMLECGTKPNDIVFVSVLSACSHCGLEDEAWNWFYCMKEKYGVVPTLAHYACMVDLLSRQGRIEEAFGFIKEMPVQPNTSIWGALLTGCGLSHGPIEVAEFAAKHLLSLGALNTSYHVILSNLYAEHGRWGDVESLRRLVKEKGLRKTAGYSMVEAN</sequence>
<dbReference type="Proteomes" id="UP001141806">
    <property type="component" value="Unassembled WGS sequence"/>
</dbReference>
<keyword evidence="1" id="KW-0677">Repeat</keyword>
<evidence type="ECO:0000256" key="2">
    <source>
        <dbReference type="PROSITE-ProRule" id="PRU00708"/>
    </source>
</evidence>
<feature type="repeat" description="PPR" evidence="2">
    <location>
        <begin position="81"/>
        <end position="115"/>
    </location>
</feature>
<evidence type="ECO:0000256" key="1">
    <source>
        <dbReference type="ARBA" id="ARBA00022737"/>
    </source>
</evidence>
<evidence type="ECO:0008006" key="5">
    <source>
        <dbReference type="Google" id="ProtNLM"/>
    </source>
</evidence>
<dbReference type="InterPro" id="IPR046848">
    <property type="entry name" value="E_motif"/>
</dbReference>